<dbReference type="EMBL" id="JAFMPM010000004">
    <property type="protein sequence ID" value="MBO0611382.1"/>
    <property type="molecule type" value="Genomic_DNA"/>
</dbReference>
<keyword evidence="3" id="KW-1185">Reference proteome</keyword>
<evidence type="ECO:0000313" key="3">
    <source>
        <dbReference type="Proteomes" id="UP000664466"/>
    </source>
</evidence>
<name>A0A8B0SR40_9GAMM</name>
<gene>
    <name evidence="1" type="ORF">J1836_00310</name>
    <name evidence="2" type="ORF">J1836_020305</name>
</gene>
<organism evidence="2">
    <name type="scientific">Thiothrix fructosivorans</name>
    <dbReference type="NCBI Taxonomy" id="111770"/>
    <lineage>
        <taxon>Bacteria</taxon>
        <taxon>Pseudomonadati</taxon>
        <taxon>Pseudomonadota</taxon>
        <taxon>Gammaproteobacteria</taxon>
        <taxon>Thiotrichales</taxon>
        <taxon>Thiotrichaceae</taxon>
        <taxon>Thiothrix</taxon>
    </lineage>
</organism>
<dbReference type="Proteomes" id="UP000664466">
    <property type="component" value="Unassembled WGS sequence"/>
</dbReference>
<accession>A0A8B0SR40</accession>
<keyword evidence="2" id="KW-0614">Plasmid</keyword>
<evidence type="ECO:0000313" key="2">
    <source>
        <dbReference type="EMBL" id="QTX13090.1"/>
    </source>
</evidence>
<sequence length="15" mass="1830">MSRTAQERMAQAFRF</sequence>
<reference evidence="2" key="2">
    <citation type="submission" date="2021-04" db="EMBL/GenBank/DDBJ databases">
        <title>Complete Genome and methylome analysis of Thiothrix fructosivorans ATCC 49748.</title>
        <authorList>
            <person name="Fomenkov A."/>
            <person name="Sun L."/>
            <person name="Vincze T."/>
            <person name="Grabovich M.Y."/>
            <person name="Roberts R.J."/>
        </authorList>
    </citation>
    <scope>NUCLEOTIDE SEQUENCE</scope>
    <source>
        <strain evidence="2">ATCC 49748</strain>
        <plasmid evidence="2">pTfr153</plasmid>
    </source>
</reference>
<dbReference type="EMBL" id="CP072750">
    <property type="protein sequence ID" value="QTX13090.1"/>
    <property type="molecule type" value="Genomic_DNA"/>
</dbReference>
<protein>
    <submittedName>
        <fullName evidence="2">Uncharacterized protein</fullName>
    </submittedName>
</protein>
<evidence type="ECO:0000313" key="1">
    <source>
        <dbReference type="EMBL" id="MBO0611382.1"/>
    </source>
</evidence>
<geneLocation type="plasmid" evidence="2">
    <name>pTfr153</name>
</geneLocation>
<proteinExistence type="predicted"/>
<reference evidence="1 3" key="1">
    <citation type="submission" date="2021-03" db="EMBL/GenBank/DDBJ databases">
        <title>Draft genome and methylome analysis of Thiotrix fructosivoruns ATCC 49748.</title>
        <authorList>
            <person name="Fomenkov A."/>
            <person name="Grabovich M.Y."/>
            <person name="Roberts R.J."/>
        </authorList>
    </citation>
    <scope>NUCLEOTIDE SEQUENCE [LARGE SCALE GENOMIC DNA]</scope>
    <source>
        <strain evidence="1 3">ATCC 49748</strain>
        <plasmid evidence="1">pTfr153</plasmid>
    </source>
</reference>
<dbReference type="RefSeq" id="WP_207249230.1">
    <property type="nucleotide sequence ID" value="NZ_CP072750.1"/>
</dbReference>